<comment type="caution">
    <text evidence="1">The sequence shown here is derived from an EMBL/GenBank/DDBJ whole genome shotgun (WGS) entry which is preliminary data.</text>
</comment>
<organism evidence="1 2">
    <name type="scientific">Armillaria luteobubalina</name>
    <dbReference type="NCBI Taxonomy" id="153913"/>
    <lineage>
        <taxon>Eukaryota</taxon>
        <taxon>Fungi</taxon>
        <taxon>Dikarya</taxon>
        <taxon>Basidiomycota</taxon>
        <taxon>Agaricomycotina</taxon>
        <taxon>Agaricomycetes</taxon>
        <taxon>Agaricomycetidae</taxon>
        <taxon>Agaricales</taxon>
        <taxon>Marasmiineae</taxon>
        <taxon>Physalacriaceae</taxon>
        <taxon>Armillaria</taxon>
    </lineage>
</organism>
<protein>
    <submittedName>
        <fullName evidence="1">Uncharacterized protein</fullName>
    </submittedName>
</protein>
<reference evidence="1" key="1">
    <citation type="submission" date="2023-06" db="EMBL/GenBank/DDBJ databases">
        <authorList>
            <consortium name="Lawrence Berkeley National Laboratory"/>
            <person name="Ahrendt S."/>
            <person name="Sahu N."/>
            <person name="Indic B."/>
            <person name="Wong-Bajracharya J."/>
            <person name="Merenyi Z."/>
            <person name="Ke H.-M."/>
            <person name="Monk M."/>
            <person name="Kocsube S."/>
            <person name="Drula E."/>
            <person name="Lipzen A."/>
            <person name="Balint B."/>
            <person name="Henrissat B."/>
            <person name="Andreopoulos B."/>
            <person name="Martin F.M."/>
            <person name="Harder C.B."/>
            <person name="Rigling D."/>
            <person name="Ford K.L."/>
            <person name="Foster G.D."/>
            <person name="Pangilinan J."/>
            <person name="Papanicolaou A."/>
            <person name="Barry K."/>
            <person name="LaButti K."/>
            <person name="Viragh M."/>
            <person name="Koriabine M."/>
            <person name="Yan M."/>
            <person name="Riley R."/>
            <person name="Champramary S."/>
            <person name="Plett K.L."/>
            <person name="Tsai I.J."/>
            <person name="Slot J."/>
            <person name="Sipos G."/>
            <person name="Plett J."/>
            <person name="Nagy L.G."/>
            <person name="Grigoriev I.V."/>
        </authorList>
    </citation>
    <scope>NUCLEOTIDE SEQUENCE</scope>
    <source>
        <strain evidence="1">HWK02</strain>
    </source>
</reference>
<dbReference type="AlphaFoldDB" id="A0AA39PB84"/>
<accession>A0AA39PB84</accession>
<dbReference type="EMBL" id="JAUEPU010000081">
    <property type="protein sequence ID" value="KAK0480439.1"/>
    <property type="molecule type" value="Genomic_DNA"/>
</dbReference>
<evidence type="ECO:0000313" key="1">
    <source>
        <dbReference type="EMBL" id="KAK0480439.1"/>
    </source>
</evidence>
<gene>
    <name evidence="1" type="ORF">EDD18DRAFT_1113541</name>
</gene>
<name>A0AA39PB84_9AGAR</name>
<evidence type="ECO:0000313" key="2">
    <source>
        <dbReference type="Proteomes" id="UP001175228"/>
    </source>
</evidence>
<sequence>MNKRPSFLGKRTKIEFSRGIGVANKSARAMISEQVALRNAVNLPRQKKDILPWGRFLINGYHQNIWHFVEKCYIFWRDDIKQSEREKLIHSYGELKDGDVSGLALISVVRFICDGKTMCLGALLCALLGSWDDGPVNSAGESIGMDARLCKPGTYGRRRAFFQYAMITPEKSHRTILPPNHRNRKIRRTINLDCAVRGFRKRMRDGDKRVETHLRRRWRRGRSEED</sequence>
<keyword evidence="2" id="KW-1185">Reference proteome</keyword>
<dbReference type="Proteomes" id="UP001175228">
    <property type="component" value="Unassembled WGS sequence"/>
</dbReference>
<proteinExistence type="predicted"/>